<feature type="compositionally biased region" description="Basic and acidic residues" evidence="1">
    <location>
        <begin position="151"/>
        <end position="165"/>
    </location>
</feature>
<feature type="compositionally biased region" description="Low complexity" evidence="1">
    <location>
        <begin position="59"/>
        <end position="78"/>
    </location>
</feature>
<gene>
    <name evidence="2" type="ORF">CNBG_2930</name>
</gene>
<reference evidence="2 3" key="2">
    <citation type="journal article" date="2018" name="Proc. Natl. Acad. Sci.">
        <title>RNAi is a critical determinant of centromere evolution in closely related fungi.</title>
        <authorList>
            <person name="Yadav V."/>
            <person name="Sun S."/>
            <person name="Billmyre R.B."/>
            <person name="Thimmappa B.C."/>
            <person name="Shea T."/>
            <person name="Lintner R."/>
            <person name="Bakkeren G."/>
            <person name="Cuomo C.A."/>
            <person name="Heitman J."/>
            <person name="Sanyal K."/>
        </authorList>
    </citation>
    <scope>NUCLEOTIDE SEQUENCE [LARGE SCALE GENOMIC DNA]</scope>
    <source>
        <strain evidence="2 3">R265</strain>
    </source>
</reference>
<dbReference type="Proteomes" id="UP000029445">
    <property type="component" value="Chromosome 8"/>
</dbReference>
<evidence type="ECO:0000313" key="2">
    <source>
        <dbReference type="EMBL" id="KGB77092.1"/>
    </source>
</evidence>
<organism evidence="2 3">
    <name type="scientific">Cryptococcus deuterogattii (strain R265)</name>
    <name type="common">Cryptococcus gattii VGII (strain R265)</name>
    <dbReference type="NCBI Taxonomy" id="294750"/>
    <lineage>
        <taxon>Eukaryota</taxon>
        <taxon>Fungi</taxon>
        <taxon>Dikarya</taxon>
        <taxon>Basidiomycota</taxon>
        <taxon>Agaricomycotina</taxon>
        <taxon>Tremellomycetes</taxon>
        <taxon>Tremellales</taxon>
        <taxon>Cryptococcaceae</taxon>
        <taxon>Cryptococcus</taxon>
        <taxon>Cryptococcus gattii species complex</taxon>
    </lineage>
</organism>
<feature type="compositionally biased region" description="Basic and acidic residues" evidence="1">
    <location>
        <begin position="216"/>
        <end position="228"/>
    </location>
</feature>
<feature type="compositionally biased region" description="Polar residues" evidence="1">
    <location>
        <begin position="28"/>
        <end position="42"/>
    </location>
</feature>
<accession>A0A095C9I9</accession>
<dbReference type="VEuPathDB" id="FungiDB:CNBG_2930"/>
<evidence type="ECO:0000256" key="1">
    <source>
        <dbReference type="SAM" id="MobiDB-lite"/>
    </source>
</evidence>
<dbReference type="KEGG" id="cdeu:CNBG_2930"/>
<feature type="region of interest" description="Disordered" evidence="1">
    <location>
        <begin position="28"/>
        <end position="353"/>
    </location>
</feature>
<dbReference type="EMBL" id="CP025766">
    <property type="protein sequence ID" value="KGB77092.1"/>
    <property type="molecule type" value="Genomic_DNA"/>
</dbReference>
<dbReference type="OrthoDB" id="2687798at2759"/>
<dbReference type="OMA" id="LGNDEAW"/>
<proteinExistence type="predicted"/>
<name>A0A095C9I9_CRYD2</name>
<feature type="compositionally biased region" description="Basic and acidic residues" evidence="1">
    <location>
        <begin position="261"/>
        <end position="275"/>
    </location>
</feature>
<dbReference type="AlphaFoldDB" id="A0A095C9I9"/>
<feature type="compositionally biased region" description="Polar residues" evidence="1">
    <location>
        <begin position="97"/>
        <end position="106"/>
    </location>
</feature>
<feature type="compositionally biased region" description="Basic and acidic residues" evidence="1">
    <location>
        <begin position="314"/>
        <end position="331"/>
    </location>
</feature>
<reference evidence="2 3" key="1">
    <citation type="journal article" date="2011" name="MBio">
        <title>Genome variation in Cryptococcus gattii, an emerging pathogen of immunocompetent hosts.</title>
        <authorList>
            <person name="D'Souza C.A."/>
            <person name="Kronstad J.W."/>
            <person name="Taylor G."/>
            <person name="Warren R."/>
            <person name="Yuen M."/>
            <person name="Hu G."/>
            <person name="Jung W.H."/>
            <person name="Sham A."/>
            <person name="Kidd S.E."/>
            <person name="Tangen K."/>
            <person name="Lee N."/>
            <person name="Zeilmaker T."/>
            <person name="Sawkins J."/>
            <person name="McVicker G."/>
            <person name="Shah S."/>
            <person name="Gnerre S."/>
            <person name="Griggs A."/>
            <person name="Zeng Q."/>
            <person name="Bartlett K."/>
            <person name="Li W."/>
            <person name="Wang X."/>
            <person name="Heitman J."/>
            <person name="Stajich J.E."/>
            <person name="Fraser J.A."/>
            <person name="Meyer W."/>
            <person name="Carter D."/>
            <person name="Schein J."/>
            <person name="Krzywinski M."/>
            <person name="Kwon-Chung K.J."/>
            <person name="Varma A."/>
            <person name="Wang J."/>
            <person name="Brunham R."/>
            <person name="Fyfe M."/>
            <person name="Ouellette B.F."/>
            <person name="Siddiqui A."/>
            <person name="Marra M."/>
            <person name="Jones S."/>
            <person name="Holt R."/>
            <person name="Birren B.W."/>
            <person name="Galagan J.E."/>
            <person name="Cuomo C.A."/>
        </authorList>
    </citation>
    <scope>NUCLEOTIDE SEQUENCE [LARGE SCALE GENOMIC DNA]</scope>
    <source>
        <strain evidence="2 3">R265</strain>
    </source>
</reference>
<keyword evidence="3" id="KW-1185">Reference proteome</keyword>
<feature type="compositionally biased region" description="Polar residues" evidence="1">
    <location>
        <begin position="332"/>
        <end position="353"/>
    </location>
</feature>
<dbReference type="HOGENOM" id="CLU_785315_0_0_1"/>
<dbReference type="RefSeq" id="XP_062882929.1">
    <property type="nucleotide sequence ID" value="XM_063026974.1"/>
</dbReference>
<protein>
    <submittedName>
        <fullName evidence="2">Uncharacterized protein</fullName>
    </submittedName>
</protein>
<sequence length="353" mass="37054">MFRLTFTKRLALSSACVTEPSQPRLLSTSYSLFNKGPPTTQGHVLGKGNDDPQAEAAKRGAAAKESSSSSAASASGEAEPFDAARQAGGESKRSKSQETSGVSKGQSGAFKDQVGGQEGSAPGVSYGGQEDAAADRTHQGIKNTQPAGHKGNFDDLRKMREEGKNFHTSTRAFFPIPSPIPFAPTSANPPGSNKPIESLPSDQNEHLKHSPSSSPDKGKGNAGEEPHLPSHKGQNKAGGSKSQTKGLHSSARMRGNPSTEKYAKTFPGDRSRGDAPAEALPPHLESDYGPEANQPAPEDLKPSSGLPHSSTAEEPPHPVLSDHAKSGKLAERNSQPTAEMGRQGNSEAWKSRK</sequence>
<dbReference type="GeneID" id="88179248"/>
<evidence type="ECO:0000313" key="3">
    <source>
        <dbReference type="Proteomes" id="UP000029445"/>
    </source>
</evidence>